<dbReference type="PIRSF" id="PIRSF000722">
    <property type="entry name" value="Acetate_prop_kin"/>
    <property type="match status" value="1"/>
</dbReference>
<evidence type="ECO:0000313" key="8">
    <source>
        <dbReference type="EMBL" id="WNR44217.1"/>
    </source>
</evidence>
<feature type="binding site" evidence="6">
    <location>
        <position position="14"/>
    </location>
    <ligand>
        <name>ATP</name>
        <dbReference type="ChEBI" id="CHEBI:30616"/>
    </ligand>
</feature>
<comment type="subunit">
    <text evidence="6">Homodimer.</text>
</comment>
<dbReference type="Proteomes" id="UP001304650">
    <property type="component" value="Chromosome"/>
</dbReference>
<keyword evidence="6" id="KW-0963">Cytoplasm</keyword>
<evidence type="ECO:0000256" key="7">
    <source>
        <dbReference type="RuleBase" id="RU003835"/>
    </source>
</evidence>
<comment type="subcellular location">
    <subcellularLocation>
        <location evidence="6">Cytoplasm</location>
    </subcellularLocation>
</comment>
<dbReference type="EC" id="2.7.2.1" evidence="6"/>
<dbReference type="Gene3D" id="3.30.420.40">
    <property type="match status" value="2"/>
</dbReference>
<feature type="binding site" evidence="6">
    <location>
        <begin position="331"/>
        <end position="335"/>
    </location>
    <ligand>
        <name>ATP</name>
        <dbReference type="ChEBI" id="CHEBI:30616"/>
    </ligand>
</feature>
<name>A0AA96LN68_9BACL</name>
<dbReference type="InterPro" id="IPR023865">
    <property type="entry name" value="Aliphatic_acid_kinase_CS"/>
</dbReference>
<keyword evidence="5 6" id="KW-0067">ATP-binding</keyword>
<keyword evidence="4 6" id="KW-0418">Kinase</keyword>
<sequence length="404" mass="44670">MKILVMNSGSSSLKFQLFDMTTEGLLLKGCIERIGSETGIITLKRDGRDEVKWTREILHHSEAVRSMLKFLTHTEVGVLQDMNEIKAVGHRIVHGGEWFRSATLINPDVQHKIRQLYDLAPLHNPAHMVGIQAVLEHLPEVPQIAVCDTAFHQSIPQKAYLYPIPYSLYKKYGIRRYGFHGTSHEYVSKRAAQFIGKPIEHLKIITCHLGNGASCSAVEGGQSIDTSMGMTPLEGLMMGTRSGDIDAAIIPYLLSKEDLTMNEINSMLNKHSGLLGISGMSSDVREIQQAALEGEPRAVLALEMYEYRIRKYIGAYCAAMNGIDAVVFTGGVGENSAYLRQKICEQLTYLGLKLDVEKNMERTQGERLISTASSSVSILVIPTNEELLIAQKTFSVLMGDGGIT</sequence>
<dbReference type="PRINTS" id="PR00471">
    <property type="entry name" value="ACETATEKNASE"/>
</dbReference>
<evidence type="ECO:0000256" key="2">
    <source>
        <dbReference type="ARBA" id="ARBA00022679"/>
    </source>
</evidence>
<dbReference type="InterPro" id="IPR004372">
    <property type="entry name" value="Ac/propionate_kinase"/>
</dbReference>
<dbReference type="EMBL" id="CP130319">
    <property type="protein sequence ID" value="WNR44217.1"/>
    <property type="molecule type" value="Genomic_DNA"/>
</dbReference>
<dbReference type="HAMAP" id="MF_00020">
    <property type="entry name" value="Acetate_kinase"/>
    <property type="match status" value="1"/>
</dbReference>
<feature type="site" description="Transition state stabilizer" evidence="6">
    <location>
        <position position="180"/>
    </location>
</feature>
<feature type="binding site" evidence="6">
    <location>
        <begin position="283"/>
        <end position="285"/>
    </location>
    <ligand>
        <name>ATP</name>
        <dbReference type="ChEBI" id="CHEBI:30616"/>
    </ligand>
</feature>
<dbReference type="GO" id="GO:0005524">
    <property type="term" value="F:ATP binding"/>
    <property type="evidence" value="ECO:0007669"/>
    <property type="project" value="UniProtKB-KW"/>
</dbReference>
<evidence type="ECO:0000256" key="1">
    <source>
        <dbReference type="ARBA" id="ARBA00008748"/>
    </source>
</evidence>
<accession>A0AA96LN68</accession>
<dbReference type="PROSITE" id="PS01075">
    <property type="entry name" value="ACETATE_KINASE_1"/>
    <property type="match status" value="1"/>
</dbReference>
<comment type="pathway">
    <text evidence="6">Metabolic intermediate biosynthesis; acetyl-CoA biosynthesis; acetyl-CoA from acetate: step 1/2.</text>
</comment>
<evidence type="ECO:0000256" key="3">
    <source>
        <dbReference type="ARBA" id="ARBA00022741"/>
    </source>
</evidence>
<evidence type="ECO:0000256" key="6">
    <source>
        <dbReference type="HAMAP-Rule" id="MF_00020"/>
    </source>
</evidence>
<keyword evidence="6" id="KW-0460">Magnesium</keyword>
<proteinExistence type="inferred from homology"/>
<dbReference type="GO" id="GO:0006085">
    <property type="term" value="P:acetyl-CoA biosynthetic process"/>
    <property type="evidence" value="ECO:0007669"/>
    <property type="project" value="UniProtKB-UniRule"/>
</dbReference>
<dbReference type="KEGG" id="proo:MJB10_24550"/>
<dbReference type="NCBIfam" id="TIGR00016">
    <property type="entry name" value="ackA"/>
    <property type="match status" value="1"/>
</dbReference>
<dbReference type="PANTHER" id="PTHR21060">
    <property type="entry name" value="ACETATE KINASE"/>
    <property type="match status" value="1"/>
</dbReference>
<dbReference type="SUPFAM" id="SSF53067">
    <property type="entry name" value="Actin-like ATPase domain"/>
    <property type="match status" value="2"/>
</dbReference>
<dbReference type="Pfam" id="PF00871">
    <property type="entry name" value="Acetate_kinase"/>
    <property type="match status" value="1"/>
</dbReference>
<feature type="active site" description="Proton donor/acceptor" evidence="6">
    <location>
        <position position="148"/>
    </location>
</feature>
<feature type="binding site" evidence="6">
    <location>
        <begin position="208"/>
        <end position="212"/>
    </location>
    <ligand>
        <name>ATP</name>
        <dbReference type="ChEBI" id="CHEBI:30616"/>
    </ligand>
</feature>
<organism evidence="8 9">
    <name type="scientific">Paenibacillus roseopurpureus</name>
    <dbReference type="NCBI Taxonomy" id="2918901"/>
    <lineage>
        <taxon>Bacteria</taxon>
        <taxon>Bacillati</taxon>
        <taxon>Bacillota</taxon>
        <taxon>Bacilli</taxon>
        <taxon>Bacillales</taxon>
        <taxon>Paenibacillaceae</taxon>
        <taxon>Paenibacillus</taxon>
    </lineage>
</organism>
<keyword evidence="2 6" id="KW-0808">Transferase</keyword>
<dbReference type="GO" id="GO:0005737">
    <property type="term" value="C:cytoplasm"/>
    <property type="evidence" value="ECO:0007669"/>
    <property type="project" value="UniProtKB-SubCell"/>
</dbReference>
<comment type="similarity">
    <text evidence="1 6 7">Belongs to the acetokinase family.</text>
</comment>
<keyword evidence="3 6" id="KW-0547">Nucleotide-binding</keyword>
<evidence type="ECO:0000256" key="5">
    <source>
        <dbReference type="ARBA" id="ARBA00022840"/>
    </source>
</evidence>
<evidence type="ECO:0000313" key="9">
    <source>
        <dbReference type="Proteomes" id="UP001304650"/>
    </source>
</evidence>
<dbReference type="GO" id="GO:0000287">
    <property type="term" value="F:magnesium ion binding"/>
    <property type="evidence" value="ECO:0007669"/>
    <property type="project" value="UniProtKB-UniRule"/>
</dbReference>
<keyword evidence="6" id="KW-0479">Metal-binding</keyword>
<comment type="function">
    <text evidence="6">Catalyzes the formation of acetyl phosphate from acetate and ATP. Can also catalyze the reverse reaction.</text>
</comment>
<dbReference type="CDD" id="cd24010">
    <property type="entry name" value="ASKHA_NBD_AcK_PK"/>
    <property type="match status" value="1"/>
</dbReference>
<dbReference type="PANTHER" id="PTHR21060:SF15">
    <property type="entry name" value="ACETATE KINASE-RELATED"/>
    <property type="match status" value="1"/>
</dbReference>
<dbReference type="GO" id="GO:0006083">
    <property type="term" value="P:acetate metabolic process"/>
    <property type="evidence" value="ECO:0007669"/>
    <property type="project" value="TreeGrafter"/>
</dbReference>
<evidence type="ECO:0000256" key="4">
    <source>
        <dbReference type="ARBA" id="ARBA00022777"/>
    </source>
</evidence>
<gene>
    <name evidence="6" type="primary">ackA</name>
    <name evidence="8" type="ORF">MJB10_24550</name>
</gene>
<protein>
    <recommendedName>
        <fullName evidence="6">Acetate kinase</fullName>
        <ecNumber evidence="6">2.7.2.1</ecNumber>
    </recommendedName>
    <alternativeName>
        <fullName evidence="6">Acetokinase</fullName>
    </alternativeName>
</protein>
<comment type="catalytic activity">
    <reaction evidence="6">
        <text>acetate + ATP = acetyl phosphate + ADP</text>
        <dbReference type="Rhea" id="RHEA:11352"/>
        <dbReference type="ChEBI" id="CHEBI:22191"/>
        <dbReference type="ChEBI" id="CHEBI:30089"/>
        <dbReference type="ChEBI" id="CHEBI:30616"/>
        <dbReference type="ChEBI" id="CHEBI:456216"/>
        <dbReference type="EC" id="2.7.2.1"/>
    </reaction>
</comment>
<feature type="binding site" evidence="6">
    <location>
        <position position="91"/>
    </location>
    <ligand>
        <name>substrate</name>
    </ligand>
</feature>
<dbReference type="RefSeq" id="WP_314799672.1">
    <property type="nucleotide sequence ID" value="NZ_CP130319.1"/>
</dbReference>
<dbReference type="GO" id="GO:0008776">
    <property type="term" value="F:acetate kinase activity"/>
    <property type="evidence" value="ECO:0007669"/>
    <property type="project" value="UniProtKB-UniRule"/>
</dbReference>
<dbReference type="InterPro" id="IPR000890">
    <property type="entry name" value="Aliphatic_acid_kin_short-chain"/>
</dbReference>
<feature type="binding site" evidence="6">
    <location>
        <position position="7"/>
    </location>
    <ligand>
        <name>Mg(2+)</name>
        <dbReference type="ChEBI" id="CHEBI:18420"/>
    </ligand>
</feature>
<dbReference type="InterPro" id="IPR043129">
    <property type="entry name" value="ATPase_NBD"/>
</dbReference>
<keyword evidence="9" id="KW-1185">Reference proteome</keyword>
<feature type="binding site" evidence="6">
    <location>
        <position position="385"/>
    </location>
    <ligand>
        <name>Mg(2+)</name>
        <dbReference type="ChEBI" id="CHEBI:18420"/>
    </ligand>
</feature>
<comment type="cofactor">
    <cofactor evidence="6">
        <name>Mg(2+)</name>
        <dbReference type="ChEBI" id="CHEBI:18420"/>
    </cofactor>
    <cofactor evidence="6">
        <name>Mn(2+)</name>
        <dbReference type="ChEBI" id="CHEBI:29035"/>
    </cofactor>
    <text evidence="6">Mg(2+). Can also accept Mn(2+).</text>
</comment>
<reference evidence="8" key="1">
    <citation type="submission" date="2022-02" db="EMBL/GenBank/DDBJ databases">
        <title>Paenibacillus sp. MBLB1832 Whole Genome Shotgun Sequencing.</title>
        <authorList>
            <person name="Hwang C.Y."/>
            <person name="Cho E.-S."/>
            <person name="Seo M.-J."/>
        </authorList>
    </citation>
    <scope>NUCLEOTIDE SEQUENCE</scope>
    <source>
        <strain evidence="8">MBLB1832</strain>
    </source>
</reference>
<dbReference type="AlphaFoldDB" id="A0AA96LN68"/>
<feature type="site" description="Transition state stabilizer" evidence="6">
    <location>
        <position position="241"/>
    </location>
</feature>